<dbReference type="EMBL" id="WIXP02000007">
    <property type="protein sequence ID" value="KAF6207681.1"/>
    <property type="molecule type" value="Genomic_DNA"/>
</dbReference>
<reference evidence="2" key="1">
    <citation type="journal article" date="2021" name="Mol. Ecol. Resour.">
        <title>Apolygus lucorum genome provides insights into omnivorousness and mesophyll feeding.</title>
        <authorList>
            <person name="Liu Y."/>
            <person name="Liu H."/>
            <person name="Wang H."/>
            <person name="Huang T."/>
            <person name="Liu B."/>
            <person name="Yang B."/>
            <person name="Yin L."/>
            <person name="Li B."/>
            <person name="Zhang Y."/>
            <person name="Zhang S."/>
            <person name="Jiang F."/>
            <person name="Zhang X."/>
            <person name="Ren Y."/>
            <person name="Wang B."/>
            <person name="Wang S."/>
            <person name="Lu Y."/>
            <person name="Wu K."/>
            <person name="Fan W."/>
            <person name="Wang G."/>
        </authorList>
    </citation>
    <scope>NUCLEOTIDE SEQUENCE</scope>
    <source>
        <strain evidence="2">12Hb</strain>
    </source>
</reference>
<comment type="caution">
    <text evidence="2">The sequence shown here is derived from an EMBL/GenBank/DDBJ whole genome shotgun (WGS) entry which is preliminary data.</text>
</comment>
<evidence type="ECO:0000313" key="2">
    <source>
        <dbReference type="EMBL" id="KAF6207681.1"/>
    </source>
</evidence>
<dbReference type="Pfam" id="PF02958">
    <property type="entry name" value="EcKL"/>
    <property type="match status" value="1"/>
</dbReference>
<name>A0A6A4JNM5_APOLU</name>
<gene>
    <name evidence="2" type="ORF">GE061_016128</name>
</gene>
<evidence type="ECO:0000259" key="1">
    <source>
        <dbReference type="SMART" id="SM00587"/>
    </source>
</evidence>
<dbReference type="AlphaFoldDB" id="A0A6A4JNM5"/>
<keyword evidence="3" id="KW-1185">Reference proteome</keyword>
<accession>A0A6A4JNM5</accession>
<dbReference type="PANTHER" id="PTHR11012:SF30">
    <property type="entry name" value="PROTEIN KINASE-LIKE DOMAIN-CONTAINING"/>
    <property type="match status" value="1"/>
</dbReference>
<evidence type="ECO:0000313" key="3">
    <source>
        <dbReference type="Proteomes" id="UP000466442"/>
    </source>
</evidence>
<organism evidence="2 3">
    <name type="scientific">Apolygus lucorum</name>
    <name type="common">Small green plant bug</name>
    <name type="synonym">Lygocoris lucorum</name>
    <dbReference type="NCBI Taxonomy" id="248454"/>
    <lineage>
        <taxon>Eukaryota</taxon>
        <taxon>Metazoa</taxon>
        <taxon>Ecdysozoa</taxon>
        <taxon>Arthropoda</taxon>
        <taxon>Hexapoda</taxon>
        <taxon>Insecta</taxon>
        <taxon>Pterygota</taxon>
        <taxon>Neoptera</taxon>
        <taxon>Paraneoptera</taxon>
        <taxon>Hemiptera</taxon>
        <taxon>Heteroptera</taxon>
        <taxon>Panheteroptera</taxon>
        <taxon>Cimicomorpha</taxon>
        <taxon>Miridae</taxon>
        <taxon>Mirini</taxon>
        <taxon>Apolygus</taxon>
    </lineage>
</organism>
<proteinExistence type="predicted"/>
<feature type="domain" description="CHK kinase-like" evidence="1">
    <location>
        <begin position="117"/>
        <end position="313"/>
    </location>
</feature>
<dbReference type="InterPro" id="IPR015897">
    <property type="entry name" value="CHK_kinase-like"/>
</dbReference>
<dbReference type="Proteomes" id="UP000466442">
    <property type="component" value="Unassembled WGS sequence"/>
</dbReference>
<dbReference type="OrthoDB" id="190089at2759"/>
<sequence length="382" mass="43555">MASEKALALALQNVALQNGYREGHYSIIQDDEHEFIGFGVQRRYRIVHSDEKTVLHLLVRTPPTSTVVAYALMSQEVRFFNNVHYLTKVQPLLKQYGVVPSAPKLYASSLVKNEEYLILEDLETKGFKRVNPSQGLNKAEFALVINTLSTFHLTVRYWKTRNLSEFNHLCGQFKGTLTSQNKDKFKDTYEVLLKKILNAVWVLSRQLYGNQLRKNIEDALTDITKKILKSTSDVREQSWATLANSSIWSPYLLFRYHTVTGGPIDVVFEDWSATRISSPVIDLSFIGLASSSTSLYPELQNMLDQYFATHLSKEELQRHYPIYGVYGMYGSLIMNVGAAFENEVLVQDFKSETLTEENSDVMPDIRTRVLSIVKTSIDLGII</sequence>
<protein>
    <recommendedName>
        <fullName evidence="1">CHK kinase-like domain-containing protein</fullName>
    </recommendedName>
</protein>
<dbReference type="PANTHER" id="PTHR11012">
    <property type="entry name" value="PROTEIN KINASE-LIKE DOMAIN-CONTAINING"/>
    <property type="match status" value="1"/>
</dbReference>
<dbReference type="InterPro" id="IPR004119">
    <property type="entry name" value="EcKL"/>
</dbReference>
<dbReference type="SMART" id="SM00587">
    <property type="entry name" value="CHK"/>
    <property type="match status" value="1"/>
</dbReference>